<name>A0A2M4CAS0_9DIPT</name>
<proteinExistence type="predicted"/>
<organism evidence="1">
    <name type="scientific">Anopheles marajoara</name>
    <dbReference type="NCBI Taxonomy" id="58244"/>
    <lineage>
        <taxon>Eukaryota</taxon>
        <taxon>Metazoa</taxon>
        <taxon>Ecdysozoa</taxon>
        <taxon>Arthropoda</taxon>
        <taxon>Hexapoda</taxon>
        <taxon>Insecta</taxon>
        <taxon>Pterygota</taxon>
        <taxon>Neoptera</taxon>
        <taxon>Endopterygota</taxon>
        <taxon>Diptera</taxon>
        <taxon>Nematocera</taxon>
        <taxon>Culicoidea</taxon>
        <taxon>Culicidae</taxon>
        <taxon>Anophelinae</taxon>
        <taxon>Anopheles</taxon>
    </lineage>
</organism>
<reference evidence="1" key="1">
    <citation type="submission" date="2018-01" db="EMBL/GenBank/DDBJ databases">
        <title>An insight into the sialome of Amazonian anophelines.</title>
        <authorList>
            <person name="Ribeiro J.M."/>
            <person name="Scarpassa V."/>
            <person name="Calvo E."/>
        </authorList>
    </citation>
    <scope>NUCLEOTIDE SEQUENCE</scope>
    <source>
        <tissue evidence="1">Salivary glands</tissue>
    </source>
</reference>
<dbReference type="EMBL" id="GGFJ01013282">
    <property type="protein sequence ID" value="MBW62423.1"/>
    <property type="molecule type" value="Transcribed_RNA"/>
</dbReference>
<evidence type="ECO:0000313" key="1">
    <source>
        <dbReference type="EMBL" id="MBW62423.1"/>
    </source>
</evidence>
<dbReference type="AlphaFoldDB" id="A0A2M4CAS0"/>
<sequence>MERLMRFFFALTGSLRSYGICWHKTGYARSPTPSRPRLINGRSDRIKYDATKVMYCHRRNVSVNRASQCSRVALPLDGWMVMLE</sequence>
<accession>A0A2M4CAS0</accession>
<protein>
    <submittedName>
        <fullName evidence="1">Putative secreted protein</fullName>
    </submittedName>
</protein>